<protein>
    <submittedName>
        <fullName evidence="1">Uncharacterized protein</fullName>
    </submittedName>
</protein>
<dbReference type="AlphaFoldDB" id="A0A0A8YC99"/>
<organism evidence="1">
    <name type="scientific">Arundo donax</name>
    <name type="common">Giant reed</name>
    <name type="synonym">Donax arundinaceus</name>
    <dbReference type="NCBI Taxonomy" id="35708"/>
    <lineage>
        <taxon>Eukaryota</taxon>
        <taxon>Viridiplantae</taxon>
        <taxon>Streptophyta</taxon>
        <taxon>Embryophyta</taxon>
        <taxon>Tracheophyta</taxon>
        <taxon>Spermatophyta</taxon>
        <taxon>Magnoliopsida</taxon>
        <taxon>Liliopsida</taxon>
        <taxon>Poales</taxon>
        <taxon>Poaceae</taxon>
        <taxon>PACMAD clade</taxon>
        <taxon>Arundinoideae</taxon>
        <taxon>Arundineae</taxon>
        <taxon>Arundo</taxon>
    </lineage>
</organism>
<name>A0A0A8YC99_ARUDO</name>
<reference evidence="1" key="2">
    <citation type="journal article" date="2015" name="Data Brief">
        <title>Shoot transcriptome of the giant reed, Arundo donax.</title>
        <authorList>
            <person name="Barrero R.A."/>
            <person name="Guerrero F.D."/>
            <person name="Moolhuijzen P."/>
            <person name="Goolsby J.A."/>
            <person name="Tidwell J."/>
            <person name="Bellgard S.E."/>
            <person name="Bellgard M.I."/>
        </authorList>
    </citation>
    <scope>NUCLEOTIDE SEQUENCE</scope>
    <source>
        <tissue evidence="1">Shoot tissue taken approximately 20 cm above the soil surface</tissue>
    </source>
</reference>
<dbReference type="EMBL" id="GBRH01274897">
    <property type="protein sequence ID" value="JAD22998.1"/>
    <property type="molecule type" value="Transcribed_RNA"/>
</dbReference>
<evidence type="ECO:0000313" key="1">
    <source>
        <dbReference type="EMBL" id="JAD22998.1"/>
    </source>
</evidence>
<sequence length="28" mass="3191">MFQPTITFFHNGFAHISAEVLPFRLDGP</sequence>
<accession>A0A0A8YC99</accession>
<proteinExistence type="predicted"/>
<reference evidence="1" key="1">
    <citation type="submission" date="2014-09" db="EMBL/GenBank/DDBJ databases">
        <authorList>
            <person name="Magalhaes I.L.F."/>
            <person name="Oliveira U."/>
            <person name="Santos F.R."/>
            <person name="Vidigal T.H.D.A."/>
            <person name="Brescovit A.D."/>
            <person name="Santos A.J."/>
        </authorList>
    </citation>
    <scope>NUCLEOTIDE SEQUENCE</scope>
    <source>
        <tissue evidence="1">Shoot tissue taken approximately 20 cm above the soil surface</tissue>
    </source>
</reference>